<organism evidence="1">
    <name type="scientific">uncultured Caudovirales phage</name>
    <dbReference type="NCBI Taxonomy" id="2100421"/>
    <lineage>
        <taxon>Viruses</taxon>
        <taxon>Duplodnaviria</taxon>
        <taxon>Heunggongvirae</taxon>
        <taxon>Uroviricota</taxon>
        <taxon>Caudoviricetes</taxon>
        <taxon>Peduoviridae</taxon>
        <taxon>Maltschvirus</taxon>
        <taxon>Maltschvirus maltsch</taxon>
    </lineage>
</organism>
<protein>
    <submittedName>
        <fullName evidence="1">Uncharacterized protein</fullName>
    </submittedName>
</protein>
<reference evidence="1" key="1">
    <citation type="submission" date="2020-04" db="EMBL/GenBank/DDBJ databases">
        <authorList>
            <person name="Chiriac C."/>
            <person name="Salcher M."/>
            <person name="Ghai R."/>
            <person name="Kavagutti S V."/>
        </authorList>
    </citation>
    <scope>NUCLEOTIDE SEQUENCE</scope>
</reference>
<dbReference type="EMBL" id="LR796575">
    <property type="protein sequence ID" value="CAB4152921.1"/>
    <property type="molecule type" value="Genomic_DNA"/>
</dbReference>
<sequence length="138" mass="16105">MNLKLHEIVALHYELNGITKQKQDGSVEAISQGLLKQKTNMKTKLYLSRLAKLVGDEFKLYEDHKNELFKKYGEEKDGMITIEREKFAEFNKEHEDLLTAEKEINVQDLWSSELTIDSVAEIETDEIYPVFLKLIDNK</sequence>
<proteinExistence type="predicted"/>
<evidence type="ECO:0000313" key="1">
    <source>
        <dbReference type="EMBL" id="CAB4152921.1"/>
    </source>
</evidence>
<gene>
    <name evidence="1" type="ORF">UFOVP617_40</name>
</gene>
<accession>A0A6J5N4G0</accession>
<name>A0A6J5N4G0_9CAUD</name>